<dbReference type="EMBL" id="FUZU01000003">
    <property type="protein sequence ID" value="SKC83588.1"/>
    <property type="molecule type" value="Genomic_DNA"/>
</dbReference>
<dbReference type="OrthoDB" id="1444158at2"/>
<protein>
    <recommendedName>
        <fullName evidence="3">HEAT repeat domain-containing protein</fullName>
    </recommendedName>
</protein>
<dbReference type="InterPro" id="IPR011989">
    <property type="entry name" value="ARM-like"/>
</dbReference>
<evidence type="ECO:0000313" key="2">
    <source>
        <dbReference type="Proteomes" id="UP000190961"/>
    </source>
</evidence>
<proteinExistence type="predicted"/>
<organism evidence="1 2">
    <name type="scientific">Ohtaekwangia koreensis</name>
    <dbReference type="NCBI Taxonomy" id="688867"/>
    <lineage>
        <taxon>Bacteria</taxon>
        <taxon>Pseudomonadati</taxon>
        <taxon>Bacteroidota</taxon>
        <taxon>Cytophagia</taxon>
        <taxon>Cytophagales</taxon>
        <taxon>Fulvivirgaceae</taxon>
        <taxon>Ohtaekwangia</taxon>
    </lineage>
</organism>
<sequence length="171" mass="20051">MNSELSHLLIGRDIRTNQRNQEVIKRIKDQAAFNELFAFLFHHERALVMRAAEAIEKITRQHKEYIQSHKAHLLSLMQTSDHVELKWHIAQLLPRLELSNSELTVVWHKLYYWAMNPNEGKIVRINALQGLHQLSLLHPSLKGSLGEVLTQLGYEKTPWLRASIRKLQKRL</sequence>
<reference evidence="1 2" key="1">
    <citation type="submission" date="2017-02" db="EMBL/GenBank/DDBJ databases">
        <authorList>
            <person name="Peterson S.W."/>
        </authorList>
    </citation>
    <scope>NUCLEOTIDE SEQUENCE [LARGE SCALE GENOMIC DNA]</scope>
    <source>
        <strain evidence="1 2">DSM 25262</strain>
    </source>
</reference>
<accession>A0A1T5M6Y0</accession>
<dbReference type="STRING" id="688867.SAMN05660236_4492"/>
<evidence type="ECO:0008006" key="3">
    <source>
        <dbReference type="Google" id="ProtNLM"/>
    </source>
</evidence>
<dbReference type="RefSeq" id="WP_079689012.1">
    <property type="nucleotide sequence ID" value="NZ_FUZU01000003.1"/>
</dbReference>
<dbReference type="SUPFAM" id="SSF48371">
    <property type="entry name" value="ARM repeat"/>
    <property type="match status" value="1"/>
</dbReference>
<evidence type="ECO:0000313" key="1">
    <source>
        <dbReference type="EMBL" id="SKC83588.1"/>
    </source>
</evidence>
<keyword evidence="2" id="KW-1185">Reference proteome</keyword>
<name>A0A1T5M6Y0_9BACT</name>
<dbReference type="InterPro" id="IPR016024">
    <property type="entry name" value="ARM-type_fold"/>
</dbReference>
<dbReference type="Proteomes" id="UP000190961">
    <property type="component" value="Unassembled WGS sequence"/>
</dbReference>
<dbReference type="Gene3D" id="1.25.10.10">
    <property type="entry name" value="Leucine-rich Repeat Variant"/>
    <property type="match status" value="1"/>
</dbReference>
<dbReference type="AlphaFoldDB" id="A0A1T5M6Y0"/>
<gene>
    <name evidence="1" type="ORF">SAMN05660236_4492</name>
</gene>